<dbReference type="KEGG" id="bpm:BURPS1710b_1555"/>
<sequence>MGQQPVCAFSSSRRLVGDESRRAVPAGSGGRRDRAGGAARRRVAADDRRDDAADRAAAAAHLRAPDGRAARAQPVDAARRARLSRGMERVRAARPGGRRRPARARATRAVARLAWVARRRGRAGARGRLSIQPAQVPLRRQVPLAADVRERAVARRASAAGQFRARPASRPLLRRLLLDADVRDVRAGRGQRRLDARDRRGDGGREEPAARPAAERAARRRAARVGGVDRRRGHGRGVTRGAAAARLREPGPAAERAVGPGSLERVRRWLRCGNAAADERRAAAPHGAAARCPMPDAGCPMRPTCRSGARAGPNPCRLRALDDRPAPDCRIAGARFAERGRRVRRRMQRRRSGSRNETHPDATRPARSLRLFGLFGGLREHPIADRVVAARLQRLARAADVARVLVLAELAFADEPRDVDLQADDRLQHRVDVVPGRVADLPWHRLRRLVRAREAGDHAAHERRFVAHGDAPVRMDDDVVPGRHLPVQFVLARIPVRRDVGVARAEHREDFVAVRHLLPDRIRARDVRAQYAERAFARRELERDVVRVESAVAVRDQDAERVLRDQRVQRVGAVLFEMSGDVHGGSTVRPRSRGASGLNGAAIVVPNRFIL</sequence>
<dbReference type="HOGENOM" id="CLU_446681_0_0_4"/>
<dbReference type="EMBL" id="CP000124">
    <property type="protein sequence ID" value="ABA50176.1"/>
    <property type="molecule type" value="Genomic_DNA"/>
</dbReference>
<organism evidence="2 3">
    <name type="scientific">Burkholderia pseudomallei (strain 1710b)</name>
    <dbReference type="NCBI Taxonomy" id="320372"/>
    <lineage>
        <taxon>Bacteria</taxon>
        <taxon>Pseudomonadati</taxon>
        <taxon>Pseudomonadota</taxon>
        <taxon>Betaproteobacteria</taxon>
        <taxon>Burkholderiales</taxon>
        <taxon>Burkholderiaceae</taxon>
        <taxon>Burkholderia</taxon>
        <taxon>pseudomallei group</taxon>
    </lineage>
</organism>
<feature type="compositionally biased region" description="Polar residues" evidence="1">
    <location>
        <begin position="1"/>
        <end position="13"/>
    </location>
</feature>
<protein>
    <submittedName>
        <fullName evidence="2">Uncharacterized protein</fullName>
    </submittedName>
</protein>
<accession>Q3JTZ4</accession>
<evidence type="ECO:0000313" key="2">
    <source>
        <dbReference type="EMBL" id="ABA50176.1"/>
    </source>
</evidence>
<feature type="region of interest" description="Disordered" evidence="1">
    <location>
        <begin position="1"/>
        <end position="83"/>
    </location>
</feature>
<dbReference type="AlphaFoldDB" id="Q3JTZ4"/>
<feature type="compositionally biased region" description="Basic and acidic residues" evidence="1">
    <location>
        <begin position="354"/>
        <end position="363"/>
    </location>
</feature>
<reference evidence="2 3" key="1">
    <citation type="submission" date="2005-09" db="EMBL/GenBank/DDBJ databases">
        <authorList>
            <person name="Woods D.E."/>
            <person name="Nierman W.C."/>
        </authorList>
    </citation>
    <scope>NUCLEOTIDE SEQUENCE [LARGE SCALE GENOMIC DNA]</scope>
    <source>
        <strain evidence="2 3">1710b</strain>
    </source>
</reference>
<feature type="compositionally biased region" description="Basic residues" evidence="1">
    <location>
        <begin position="341"/>
        <end position="353"/>
    </location>
</feature>
<name>Q3JTZ4_BURP1</name>
<evidence type="ECO:0000256" key="1">
    <source>
        <dbReference type="SAM" id="MobiDB-lite"/>
    </source>
</evidence>
<feature type="compositionally biased region" description="Basic and acidic residues" evidence="1">
    <location>
        <begin position="188"/>
        <end position="217"/>
    </location>
</feature>
<feature type="region of interest" description="Disordered" evidence="1">
    <location>
        <begin position="340"/>
        <end position="363"/>
    </location>
</feature>
<gene>
    <name evidence="2" type="ordered locus">BURPS1710b_1555</name>
</gene>
<dbReference type="Proteomes" id="UP000002700">
    <property type="component" value="Chromosome I"/>
</dbReference>
<dbReference type="EnsemblBacteria" id="ABA50176">
    <property type="protein sequence ID" value="ABA50176"/>
    <property type="gene ID" value="BURPS1710b_1555"/>
</dbReference>
<feature type="compositionally biased region" description="Basic and acidic residues" evidence="1">
    <location>
        <begin position="43"/>
        <end position="54"/>
    </location>
</feature>
<proteinExistence type="predicted"/>
<feature type="region of interest" description="Disordered" evidence="1">
    <location>
        <begin position="188"/>
        <end position="260"/>
    </location>
</feature>
<evidence type="ECO:0000313" key="3">
    <source>
        <dbReference type="Proteomes" id="UP000002700"/>
    </source>
</evidence>